<name>F6BFP1_THEXL</name>
<dbReference type="STRING" id="858215.Thexy_2346"/>
<sequence length="84" mass="9725">MSDYALNKKHLIDLRGKDKVIVFEKAWEYNKDNYKDLIKVVKDNPNNYPAVPKGELEYGKSYEITMMIKGSNGKTVKIKLSDNK</sequence>
<dbReference type="InterPro" id="IPR049250">
    <property type="entry name" value="DUF6883"/>
</dbReference>
<proteinExistence type="predicted"/>
<dbReference type="Proteomes" id="UP000007239">
    <property type="component" value="Chromosome"/>
</dbReference>
<reference evidence="2" key="1">
    <citation type="submission" date="2011-05" db="EMBL/GenBank/DDBJ databases">
        <title>Complete sequence of Thermoanaerobacterium xylanolyticum LX-11.</title>
        <authorList>
            <consortium name="US DOE Joint Genome Institute"/>
            <person name="Lucas S."/>
            <person name="Han J."/>
            <person name="Lapidus A."/>
            <person name="Cheng J.-F."/>
            <person name="Goodwin L."/>
            <person name="Pitluck S."/>
            <person name="Peters L."/>
            <person name="Mikhailova N."/>
            <person name="Lu M."/>
            <person name="Han C."/>
            <person name="Tapia R."/>
            <person name="Land M."/>
            <person name="Hauser L."/>
            <person name="Kyrpides N."/>
            <person name="Ivanova N."/>
            <person name="Pagani I."/>
            <person name="Hemme C."/>
            <person name="Woyke T."/>
        </authorList>
    </citation>
    <scope>NUCLEOTIDE SEQUENCE</scope>
    <source>
        <strain evidence="2">LX-11</strain>
    </source>
</reference>
<dbReference type="HOGENOM" id="CLU_2526455_0_0_9"/>
<feature type="domain" description="DUF6883" evidence="1">
    <location>
        <begin position="2"/>
        <end position="78"/>
    </location>
</feature>
<gene>
    <name evidence="2" type="ordered locus">Thexy_2346</name>
</gene>
<evidence type="ECO:0000259" key="1">
    <source>
        <dbReference type="Pfam" id="PF21814"/>
    </source>
</evidence>
<keyword evidence="3" id="KW-1185">Reference proteome</keyword>
<accession>F6BFP1</accession>
<dbReference type="EMBL" id="CP002739">
    <property type="protein sequence ID" value="AEF18345.1"/>
    <property type="molecule type" value="Genomic_DNA"/>
</dbReference>
<organism evidence="2 3">
    <name type="scientific">Thermoanaerobacterium xylanolyticum (strain ATCC 49914 / DSM 7097 / LX-11)</name>
    <dbReference type="NCBI Taxonomy" id="858215"/>
    <lineage>
        <taxon>Bacteria</taxon>
        <taxon>Bacillati</taxon>
        <taxon>Bacillota</taxon>
        <taxon>Clostridia</taxon>
        <taxon>Thermoanaerobacterales</taxon>
        <taxon>Thermoanaerobacteraceae</taxon>
        <taxon>Thermoanaerobacterium</taxon>
    </lineage>
</organism>
<evidence type="ECO:0000313" key="3">
    <source>
        <dbReference type="Proteomes" id="UP000007239"/>
    </source>
</evidence>
<evidence type="ECO:0000313" key="2">
    <source>
        <dbReference type="EMBL" id="AEF18345.1"/>
    </source>
</evidence>
<dbReference type="eggNOG" id="COG4695">
    <property type="taxonomic scope" value="Bacteria"/>
</dbReference>
<protein>
    <recommendedName>
        <fullName evidence="1">DUF6883 domain-containing protein</fullName>
    </recommendedName>
</protein>
<dbReference type="KEGG" id="txy:Thexy_2346"/>
<dbReference type="AlphaFoldDB" id="F6BFP1"/>
<dbReference type="Pfam" id="PF21814">
    <property type="entry name" value="DUF6883"/>
    <property type="match status" value="1"/>
</dbReference>
<dbReference type="RefSeq" id="WP_013789069.1">
    <property type="nucleotide sequence ID" value="NC_015555.1"/>
</dbReference>